<evidence type="ECO:0000256" key="1">
    <source>
        <dbReference type="SAM" id="MobiDB-lite"/>
    </source>
</evidence>
<organism evidence="3 4">
    <name type="scientific">Apiotrichum porosum</name>
    <dbReference type="NCBI Taxonomy" id="105984"/>
    <lineage>
        <taxon>Eukaryota</taxon>
        <taxon>Fungi</taxon>
        <taxon>Dikarya</taxon>
        <taxon>Basidiomycota</taxon>
        <taxon>Agaricomycotina</taxon>
        <taxon>Tremellomycetes</taxon>
        <taxon>Trichosporonales</taxon>
        <taxon>Trichosporonaceae</taxon>
        <taxon>Apiotrichum</taxon>
    </lineage>
</organism>
<dbReference type="Pfam" id="PF25534">
    <property type="entry name" value="DUF7918"/>
    <property type="match status" value="1"/>
</dbReference>
<dbReference type="Proteomes" id="UP000279236">
    <property type="component" value="Unassembled WGS sequence"/>
</dbReference>
<feature type="region of interest" description="Disordered" evidence="1">
    <location>
        <begin position="228"/>
        <end position="291"/>
    </location>
</feature>
<protein>
    <recommendedName>
        <fullName evidence="2">DUF7918 domain-containing protein</fullName>
    </recommendedName>
</protein>
<name>A0A427XFJ7_9TREE</name>
<reference evidence="3 4" key="1">
    <citation type="submission" date="2018-11" db="EMBL/GenBank/DDBJ databases">
        <title>Genome sequence of Apiotrichum porosum DSM 27194.</title>
        <authorList>
            <person name="Aliyu H."/>
            <person name="Gorte O."/>
            <person name="Ochsenreither K."/>
        </authorList>
    </citation>
    <scope>NUCLEOTIDE SEQUENCE [LARGE SCALE GENOMIC DNA]</scope>
    <source>
        <strain evidence="3 4">DSM 27194</strain>
    </source>
</reference>
<dbReference type="EMBL" id="RSCE01000015">
    <property type="protein sequence ID" value="RSH77691.1"/>
    <property type="molecule type" value="Genomic_DNA"/>
</dbReference>
<evidence type="ECO:0000259" key="2">
    <source>
        <dbReference type="Pfam" id="PF25534"/>
    </source>
</evidence>
<dbReference type="GeneID" id="39587801"/>
<sequence length="291" mass="32263">MVKVESGHWKDWEVSIQTLEGVSLPEHNIQHTPPTDTSPGIIKLFLECEHDKTFCIAVDRPKPAKFAAHIEIKIDGDKIHGMVLPKTDREAVRKYRLEEINGVVYRKSLKFQQMTLVENGPQAGGDGLGALATINVKVTAGDSSRTSRVSAPHHGHISKAPQGVLDERSKKGLVGSFVGGDILKVATKRHGSGTKFDKRNDVPQYIFDISYATRDLLRAQGIITEPRRSTTIADDSDDVKRSALKTSGSDSDEIVEVERPKRKSKMEKVKQKSSKRRKQDNTVIDMTGDDD</sequence>
<evidence type="ECO:0000313" key="4">
    <source>
        <dbReference type="Proteomes" id="UP000279236"/>
    </source>
</evidence>
<feature type="compositionally biased region" description="Basic residues" evidence="1">
    <location>
        <begin position="260"/>
        <end position="278"/>
    </location>
</feature>
<dbReference type="RefSeq" id="XP_028472838.1">
    <property type="nucleotide sequence ID" value="XM_028618950.1"/>
</dbReference>
<proteinExistence type="predicted"/>
<accession>A0A427XFJ7</accession>
<feature type="domain" description="DUF7918" evidence="2">
    <location>
        <begin position="19"/>
        <end position="224"/>
    </location>
</feature>
<evidence type="ECO:0000313" key="3">
    <source>
        <dbReference type="EMBL" id="RSH77691.1"/>
    </source>
</evidence>
<dbReference type="InterPro" id="IPR057678">
    <property type="entry name" value="DUF7918"/>
</dbReference>
<comment type="caution">
    <text evidence="3">The sequence shown here is derived from an EMBL/GenBank/DDBJ whole genome shotgun (WGS) entry which is preliminary data.</text>
</comment>
<keyword evidence="4" id="KW-1185">Reference proteome</keyword>
<gene>
    <name evidence="3" type="ORF">EHS24_003258</name>
</gene>
<dbReference type="AlphaFoldDB" id="A0A427XFJ7"/>